<dbReference type="InterPro" id="IPR046887">
    <property type="entry name" value="RsmE_PUA-like"/>
</dbReference>
<evidence type="ECO:0000259" key="14">
    <source>
        <dbReference type="Pfam" id="PF20260"/>
    </source>
</evidence>
<evidence type="ECO:0000256" key="4">
    <source>
        <dbReference type="ARBA" id="ARBA00013673"/>
    </source>
</evidence>
<dbReference type="InterPro" id="IPR006700">
    <property type="entry name" value="RsmE"/>
</dbReference>
<evidence type="ECO:0000256" key="8">
    <source>
        <dbReference type="ARBA" id="ARBA00022679"/>
    </source>
</evidence>
<dbReference type="NCBIfam" id="NF008696">
    <property type="entry name" value="PRK11713.3-5"/>
    <property type="match status" value="1"/>
</dbReference>
<evidence type="ECO:0000256" key="7">
    <source>
        <dbReference type="ARBA" id="ARBA00022603"/>
    </source>
</evidence>
<comment type="similarity">
    <text evidence="2 12">Belongs to the RNA methyltransferase RsmE family.</text>
</comment>
<name>A0A5C8PDE5_9HYPH</name>
<feature type="domain" description="Ribosomal RNA small subunit methyltransferase E PUA-like" evidence="14">
    <location>
        <begin position="24"/>
        <end position="65"/>
    </location>
</feature>
<keyword evidence="6 12" id="KW-0698">rRNA processing</keyword>
<dbReference type="Proteomes" id="UP000321638">
    <property type="component" value="Unassembled WGS sequence"/>
</dbReference>
<keyword evidence="9 12" id="KW-0949">S-adenosyl-L-methionine</keyword>
<evidence type="ECO:0000256" key="12">
    <source>
        <dbReference type="PIRNR" id="PIRNR015601"/>
    </source>
</evidence>
<dbReference type="GO" id="GO:0070475">
    <property type="term" value="P:rRNA base methylation"/>
    <property type="evidence" value="ECO:0007669"/>
    <property type="project" value="TreeGrafter"/>
</dbReference>
<dbReference type="CDD" id="cd18084">
    <property type="entry name" value="RsmE-like"/>
    <property type="match status" value="1"/>
</dbReference>
<proteinExistence type="inferred from homology"/>
<keyword evidence="7 12" id="KW-0489">Methyltransferase</keyword>
<comment type="caution">
    <text evidence="15">The sequence shown here is derived from an EMBL/GenBank/DDBJ whole genome shotgun (WGS) entry which is preliminary data.</text>
</comment>
<evidence type="ECO:0000256" key="2">
    <source>
        <dbReference type="ARBA" id="ARBA00005528"/>
    </source>
</evidence>
<dbReference type="InterPro" id="IPR015947">
    <property type="entry name" value="PUA-like_sf"/>
</dbReference>
<dbReference type="PANTHER" id="PTHR30027">
    <property type="entry name" value="RIBOSOMAL RNA SMALL SUBUNIT METHYLTRANSFERASE E"/>
    <property type="match status" value="1"/>
</dbReference>
<dbReference type="OrthoDB" id="9815641at2"/>
<evidence type="ECO:0000256" key="10">
    <source>
        <dbReference type="ARBA" id="ARBA00025699"/>
    </source>
</evidence>
<comment type="subcellular location">
    <subcellularLocation>
        <location evidence="1 12">Cytoplasm</location>
    </subcellularLocation>
</comment>
<feature type="domain" description="Ribosomal RNA small subunit methyltransferase E methyltransferase" evidence="13">
    <location>
        <begin position="76"/>
        <end position="237"/>
    </location>
</feature>
<evidence type="ECO:0000313" key="15">
    <source>
        <dbReference type="EMBL" id="TXL71542.1"/>
    </source>
</evidence>
<accession>A0A5C8PDE5</accession>
<evidence type="ECO:0000256" key="9">
    <source>
        <dbReference type="ARBA" id="ARBA00022691"/>
    </source>
</evidence>
<dbReference type="NCBIfam" id="NF008694">
    <property type="entry name" value="PRK11713.3-2"/>
    <property type="match status" value="1"/>
</dbReference>
<evidence type="ECO:0000259" key="13">
    <source>
        <dbReference type="Pfam" id="PF04452"/>
    </source>
</evidence>
<comment type="function">
    <text evidence="10 12">Specifically methylates the N3 position of the uracil ring of uridine 1498 (m3U1498) in 16S rRNA. Acts on the fully assembled 30S ribosomal subunit.</text>
</comment>
<evidence type="ECO:0000256" key="5">
    <source>
        <dbReference type="ARBA" id="ARBA00022490"/>
    </source>
</evidence>
<keyword evidence="5 12" id="KW-0963">Cytoplasm</keyword>
<dbReference type="AlphaFoldDB" id="A0A5C8PDE5"/>
<dbReference type="RefSeq" id="WP_147850612.1">
    <property type="nucleotide sequence ID" value="NZ_VDUZ01000042.1"/>
</dbReference>
<dbReference type="SUPFAM" id="SSF75217">
    <property type="entry name" value="alpha/beta knot"/>
    <property type="match status" value="1"/>
</dbReference>
<dbReference type="EC" id="2.1.1.193" evidence="3 12"/>
<evidence type="ECO:0000256" key="11">
    <source>
        <dbReference type="ARBA" id="ARBA00047944"/>
    </source>
</evidence>
<dbReference type="GO" id="GO:0070042">
    <property type="term" value="F:rRNA (uridine-N3-)-methyltransferase activity"/>
    <property type="evidence" value="ECO:0007669"/>
    <property type="project" value="TreeGrafter"/>
</dbReference>
<dbReference type="SUPFAM" id="SSF88697">
    <property type="entry name" value="PUA domain-like"/>
    <property type="match status" value="1"/>
</dbReference>
<dbReference type="Gene3D" id="3.40.1280.10">
    <property type="match status" value="1"/>
</dbReference>
<dbReference type="PANTHER" id="PTHR30027:SF3">
    <property type="entry name" value="16S RRNA (URACIL(1498)-N(3))-METHYLTRANSFERASE"/>
    <property type="match status" value="1"/>
</dbReference>
<dbReference type="PIRSF" id="PIRSF015601">
    <property type="entry name" value="MTase_slr0722"/>
    <property type="match status" value="1"/>
</dbReference>
<reference evidence="15 16" key="1">
    <citation type="submission" date="2019-06" db="EMBL/GenBank/DDBJ databases">
        <title>New taxonomy in bacterial strain CC-CFT640, isolated from vineyard.</title>
        <authorList>
            <person name="Lin S.-Y."/>
            <person name="Tsai C.-F."/>
            <person name="Young C.-C."/>
        </authorList>
    </citation>
    <scope>NUCLEOTIDE SEQUENCE [LARGE SCALE GENOMIC DNA]</scope>
    <source>
        <strain evidence="15 16">CC-CFT640</strain>
    </source>
</reference>
<dbReference type="InterPro" id="IPR029028">
    <property type="entry name" value="Alpha/beta_knot_MTases"/>
</dbReference>
<evidence type="ECO:0000256" key="6">
    <source>
        <dbReference type="ARBA" id="ARBA00022552"/>
    </source>
</evidence>
<evidence type="ECO:0000313" key="16">
    <source>
        <dbReference type="Proteomes" id="UP000321638"/>
    </source>
</evidence>
<organism evidence="15 16">
    <name type="scientific">Vineibacter terrae</name>
    <dbReference type="NCBI Taxonomy" id="2586908"/>
    <lineage>
        <taxon>Bacteria</taxon>
        <taxon>Pseudomonadati</taxon>
        <taxon>Pseudomonadota</taxon>
        <taxon>Alphaproteobacteria</taxon>
        <taxon>Hyphomicrobiales</taxon>
        <taxon>Vineibacter</taxon>
    </lineage>
</organism>
<dbReference type="InterPro" id="IPR029026">
    <property type="entry name" value="tRNA_m1G_MTases_N"/>
</dbReference>
<dbReference type="InterPro" id="IPR046886">
    <property type="entry name" value="RsmE_MTase_dom"/>
</dbReference>
<comment type="catalytic activity">
    <reaction evidence="11 12">
        <text>uridine(1498) in 16S rRNA + S-adenosyl-L-methionine = N(3)-methyluridine(1498) in 16S rRNA + S-adenosyl-L-homocysteine + H(+)</text>
        <dbReference type="Rhea" id="RHEA:42920"/>
        <dbReference type="Rhea" id="RHEA-COMP:10283"/>
        <dbReference type="Rhea" id="RHEA-COMP:10284"/>
        <dbReference type="ChEBI" id="CHEBI:15378"/>
        <dbReference type="ChEBI" id="CHEBI:57856"/>
        <dbReference type="ChEBI" id="CHEBI:59789"/>
        <dbReference type="ChEBI" id="CHEBI:65315"/>
        <dbReference type="ChEBI" id="CHEBI:74502"/>
        <dbReference type="EC" id="2.1.1.193"/>
    </reaction>
</comment>
<gene>
    <name evidence="15" type="ORF">FHP25_29640</name>
</gene>
<dbReference type="Gene3D" id="2.40.240.20">
    <property type="entry name" value="Hypothetical PUA domain-like, domain 1"/>
    <property type="match status" value="1"/>
</dbReference>
<dbReference type="Pfam" id="PF04452">
    <property type="entry name" value="Methyltrans_RNA"/>
    <property type="match status" value="1"/>
</dbReference>
<dbReference type="NCBIfam" id="TIGR00046">
    <property type="entry name" value="RsmE family RNA methyltransferase"/>
    <property type="match status" value="1"/>
</dbReference>
<evidence type="ECO:0000256" key="3">
    <source>
        <dbReference type="ARBA" id="ARBA00012328"/>
    </source>
</evidence>
<keyword evidence="8 12" id="KW-0808">Transferase</keyword>
<dbReference type="EMBL" id="VDUZ01000042">
    <property type="protein sequence ID" value="TXL71542.1"/>
    <property type="molecule type" value="Genomic_DNA"/>
</dbReference>
<protein>
    <recommendedName>
        <fullName evidence="4 12">Ribosomal RNA small subunit methyltransferase E</fullName>
        <ecNumber evidence="3 12">2.1.1.193</ecNumber>
    </recommendedName>
</protein>
<dbReference type="Pfam" id="PF20260">
    <property type="entry name" value="PUA_4"/>
    <property type="match status" value="1"/>
</dbReference>
<keyword evidence="16" id="KW-1185">Reference proteome</keyword>
<dbReference type="GO" id="GO:0005737">
    <property type="term" value="C:cytoplasm"/>
    <property type="evidence" value="ECO:0007669"/>
    <property type="project" value="UniProtKB-SubCell"/>
</dbReference>
<sequence>MTPRLYIDAVLDAGSAIALGPEHTHYLRDVLRLGVGAPVHLFNGRDGEWRATITAASKRSLALQVEDRTRAPADEPDLWLCFAPVKKARLDFIAEKATELGVGRLQPVITQRTIVERVNLDRLRANAVEAAEQTERLTVPDVAPPLALAQLLATWPHERHLLVADETGGGRPVAAMLAALDAPARAAPWAVLTGPEGGFAPAELDMIGRLPMAHAVGLGPRILRADTAALAALAVWQAIVGDWQAVPRGRRSHETACMDT</sequence>
<evidence type="ECO:0000256" key="1">
    <source>
        <dbReference type="ARBA" id="ARBA00004496"/>
    </source>
</evidence>